<feature type="chain" id="PRO_5036166073" description="Secreted protein" evidence="1">
    <location>
        <begin position="35"/>
        <end position="85"/>
    </location>
</feature>
<dbReference type="EMBL" id="QXGC01012463">
    <property type="protein sequence ID" value="KAE9146672.1"/>
    <property type="molecule type" value="Genomic_DNA"/>
</dbReference>
<dbReference type="EMBL" id="QXFW01010906">
    <property type="protein sequence ID" value="KAE8952374.1"/>
    <property type="molecule type" value="Genomic_DNA"/>
</dbReference>
<dbReference type="Proteomes" id="UP000460718">
    <property type="component" value="Unassembled WGS sequence"/>
</dbReference>
<keyword evidence="6" id="KW-1185">Reference proteome</keyword>
<evidence type="ECO:0000256" key="1">
    <source>
        <dbReference type="SAM" id="SignalP"/>
    </source>
</evidence>
<name>A0A6A3T1Z8_9STRA</name>
<evidence type="ECO:0000313" key="7">
    <source>
        <dbReference type="Proteomes" id="UP000441208"/>
    </source>
</evidence>
<dbReference type="Proteomes" id="UP000441208">
    <property type="component" value="Unassembled WGS sequence"/>
</dbReference>
<sequence>MHCEQKCPPCCVRNNLWFRIFGVVVLLDSDHVVCEPLRAREHGQPPSISDLRTRRLHSEIRSCWRLRCPITAVRVLRKASLRAVL</sequence>
<proteinExistence type="predicted"/>
<evidence type="ECO:0008006" key="10">
    <source>
        <dbReference type="Google" id="ProtNLM"/>
    </source>
</evidence>
<evidence type="ECO:0000313" key="6">
    <source>
        <dbReference type="Proteomes" id="UP000433483"/>
    </source>
</evidence>
<accession>A0A6A3T1Z8</accession>
<dbReference type="EMBL" id="QXGB01000475">
    <property type="protein sequence ID" value="KAE9213598.1"/>
    <property type="molecule type" value="Genomic_DNA"/>
</dbReference>
<evidence type="ECO:0000313" key="4">
    <source>
        <dbReference type="EMBL" id="KAE9146672.1"/>
    </source>
</evidence>
<keyword evidence="1" id="KW-0732">Signal</keyword>
<dbReference type="AlphaFoldDB" id="A0A6A3T1Z8"/>
<feature type="signal peptide" evidence="1">
    <location>
        <begin position="1"/>
        <end position="34"/>
    </location>
</feature>
<evidence type="ECO:0000313" key="9">
    <source>
        <dbReference type="Proteomes" id="UP000476176"/>
    </source>
</evidence>
<evidence type="ECO:0000313" key="3">
    <source>
        <dbReference type="EMBL" id="KAE9128157.1"/>
    </source>
</evidence>
<gene>
    <name evidence="4" type="ORF">PF004_g33009</name>
    <name evidence="5" type="ORF">PF005_g10141</name>
    <name evidence="3" type="ORF">PF007_g5351</name>
    <name evidence="2" type="ORF">PF011_g32722</name>
</gene>
<evidence type="ECO:0000313" key="5">
    <source>
        <dbReference type="EMBL" id="KAE9213598.1"/>
    </source>
</evidence>
<reference evidence="6 7" key="1">
    <citation type="submission" date="2018-08" db="EMBL/GenBank/DDBJ databases">
        <title>Genomic investigation of the strawberry pathogen Phytophthora fragariae indicates pathogenicity is determined by transcriptional variation in three key races.</title>
        <authorList>
            <person name="Adams T.M."/>
            <person name="Armitage A.D."/>
            <person name="Sobczyk M.K."/>
            <person name="Bates H.J."/>
            <person name="Dunwell J.M."/>
            <person name="Nellist C.F."/>
            <person name="Harrison R.J."/>
        </authorList>
    </citation>
    <scope>NUCLEOTIDE SEQUENCE [LARGE SCALE GENOMIC DNA]</scope>
    <source>
        <strain evidence="4 9">BC-23</strain>
        <strain evidence="5 6">NOV-27</strain>
        <strain evidence="3 7">NOV-71</strain>
        <strain evidence="2 8">SCRP245</strain>
    </source>
</reference>
<dbReference type="Proteomes" id="UP000433483">
    <property type="component" value="Unassembled WGS sequence"/>
</dbReference>
<evidence type="ECO:0000313" key="8">
    <source>
        <dbReference type="Proteomes" id="UP000460718"/>
    </source>
</evidence>
<comment type="caution">
    <text evidence="3">The sequence shown here is derived from an EMBL/GenBank/DDBJ whole genome shotgun (WGS) entry which is preliminary data.</text>
</comment>
<dbReference type="Proteomes" id="UP000476176">
    <property type="component" value="Unassembled WGS sequence"/>
</dbReference>
<organism evidence="3 7">
    <name type="scientific">Phytophthora fragariae</name>
    <dbReference type="NCBI Taxonomy" id="53985"/>
    <lineage>
        <taxon>Eukaryota</taxon>
        <taxon>Sar</taxon>
        <taxon>Stramenopiles</taxon>
        <taxon>Oomycota</taxon>
        <taxon>Peronosporomycetes</taxon>
        <taxon>Peronosporales</taxon>
        <taxon>Peronosporaceae</taxon>
        <taxon>Phytophthora</taxon>
    </lineage>
</organism>
<protein>
    <recommendedName>
        <fullName evidence="10">Secreted protein</fullName>
    </recommendedName>
</protein>
<dbReference type="EMBL" id="QXFZ01000186">
    <property type="protein sequence ID" value="KAE9128157.1"/>
    <property type="molecule type" value="Genomic_DNA"/>
</dbReference>
<evidence type="ECO:0000313" key="2">
    <source>
        <dbReference type="EMBL" id="KAE8952374.1"/>
    </source>
</evidence>